<keyword evidence="2" id="KW-1185">Reference proteome</keyword>
<dbReference type="AlphaFoldDB" id="A0A1N7IT33"/>
<organism evidence="1 2">
    <name type="scientific">Salimicrobium flavidum</name>
    <dbReference type="NCBI Taxonomy" id="570947"/>
    <lineage>
        <taxon>Bacteria</taxon>
        <taxon>Bacillati</taxon>
        <taxon>Bacillota</taxon>
        <taxon>Bacilli</taxon>
        <taxon>Bacillales</taxon>
        <taxon>Bacillaceae</taxon>
        <taxon>Salimicrobium</taxon>
    </lineage>
</organism>
<evidence type="ECO:0000313" key="1">
    <source>
        <dbReference type="EMBL" id="SIS40187.1"/>
    </source>
</evidence>
<dbReference type="InterPro" id="IPR029016">
    <property type="entry name" value="GAF-like_dom_sf"/>
</dbReference>
<accession>A0A1N7IT33</accession>
<dbReference type="SUPFAM" id="SSF55781">
    <property type="entry name" value="GAF domain-like"/>
    <property type="match status" value="1"/>
</dbReference>
<dbReference type="EMBL" id="FTOC01000002">
    <property type="protein sequence ID" value="SIS40187.1"/>
    <property type="molecule type" value="Genomic_DNA"/>
</dbReference>
<reference evidence="2" key="1">
    <citation type="submission" date="2017-01" db="EMBL/GenBank/DDBJ databases">
        <authorList>
            <person name="Varghese N."/>
            <person name="Submissions S."/>
        </authorList>
    </citation>
    <scope>NUCLEOTIDE SEQUENCE [LARGE SCALE GENOMIC DNA]</scope>
    <source>
        <strain evidence="2">DSM 23127</strain>
    </source>
</reference>
<dbReference type="Gene3D" id="3.30.450.40">
    <property type="match status" value="1"/>
</dbReference>
<proteinExistence type="predicted"/>
<protein>
    <submittedName>
        <fullName evidence="1">Nitrogen regulatory protein A</fullName>
    </submittedName>
</protein>
<sequence>MEGLLKEIKSDLQADVVAVAEWKKKEASIQWGYATGMNNKRYRHMHILYGLGIVGKVMQSGTPMYYLTKEETGKDPLVNAESLESLLLIPIPSGSSLSSVLLIGYRVRVDLPQEAAWKKWQERVTEALKGE</sequence>
<evidence type="ECO:0000313" key="2">
    <source>
        <dbReference type="Proteomes" id="UP000187608"/>
    </source>
</evidence>
<dbReference type="OrthoDB" id="2360948at2"/>
<dbReference type="Proteomes" id="UP000187608">
    <property type="component" value="Unassembled WGS sequence"/>
</dbReference>
<gene>
    <name evidence="1" type="ORF">SAMN05421687_102144</name>
</gene>
<dbReference type="STRING" id="570947.SAMN05421687_102144"/>
<name>A0A1N7IT33_9BACI</name>
<dbReference type="RefSeq" id="WP_076557056.1">
    <property type="nucleotide sequence ID" value="NZ_FTOC01000002.1"/>
</dbReference>